<dbReference type="InterPro" id="IPR050809">
    <property type="entry name" value="UgpAE/MalFG_permease"/>
</dbReference>
<evidence type="ECO:0000256" key="6">
    <source>
        <dbReference type="ARBA" id="ARBA00023136"/>
    </source>
</evidence>
<feature type="transmembrane region" description="Helical" evidence="7">
    <location>
        <begin position="134"/>
        <end position="153"/>
    </location>
</feature>
<feature type="transmembrane region" description="Helical" evidence="7">
    <location>
        <begin position="287"/>
        <end position="308"/>
    </location>
</feature>
<feature type="transmembrane region" description="Helical" evidence="7">
    <location>
        <begin position="234"/>
        <end position="255"/>
    </location>
</feature>
<keyword evidence="10" id="KW-1185">Reference proteome</keyword>
<proteinExistence type="inferred from homology"/>
<gene>
    <name evidence="9" type="primary">ugpA_19</name>
    <name evidence="9" type="ORF">NCTC4824_03695</name>
</gene>
<evidence type="ECO:0000313" key="9">
    <source>
        <dbReference type="EMBL" id="SQI62600.1"/>
    </source>
</evidence>
<feature type="domain" description="ABC transmembrane type-1" evidence="8">
    <location>
        <begin position="94"/>
        <end position="308"/>
    </location>
</feature>
<dbReference type="RefSeq" id="WP_066141126.1">
    <property type="nucleotide sequence ID" value="NZ_CBCSGM010000003.1"/>
</dbReference>
<dbReference type="InterPro" id="IPR035906">
    <property type="entry name" value="MetI-like_sf"/>
</dbReference>
<evidence type="ECO:0000256" key="2">
    <source>
        <dbReference type="ARBA" id="ARBA00022448"/>
    </source>
</evidence>
<evidence type="ECO:0000256" key="4">
    <source>
        <dbReference type="ARBA" id="ARBA00022692"/>
    </source>
</evidence>
<dbReference type="STRING" id="1348624.GCA_001591545_02087"/>
<comment type="subcellular location">
    <subcellularLocation>
        <location evidence="1 7">Cell membrane</location>
        <topology evidence="1 7">Multi-pass membrane protein</topology>
    </subcellularLocation>
</comment>
<feature type="transmembrane region" description="Helical" evidence="7">
    <location>
        <begin position="98"/>
        <end position="122"/>
    </location>
</feature>
<reference evidence="9 10" key="1">
    <citation type="submission" date="2018-06" db="EMBL/GenBank/DDBJ databases">
        <authorList>
            <consortium name="Pathogen Informatics"/>
            <person name="Doyle S."/>
        </authorList>
    </citation>
    <scope>NUCLEOTIDE SEQUENCE [LARGE SCALE GENOMIC DNA]</scope>
    <source>
        <strain evidence="9 10">NCTC4824</strain>
    </source>
</reference>
<dbReference type="GO" id="GO:0055085">
    <property type="term" value="P:transmembrane transport"/>
    <property type="evidence" value="ECO:0007669"/>
    <property type="project" value="InterPro"/>
</dbReference>
<evidence type="ECO:0000256" key="5">
    <source>
        <dbReference type="ARBA" id="ARBA00022989"/>
    </source>
</evidence>
<keyword evidence="2 7" id="KW-0813">Transport</keyword>
<dbReference type="Pfam" id="PF00528">
    <property type="entry name" value="BPD_transp_1"/>
    <property type="match status" value="1"/>
</dbReference>
<evidence type="ECO:0000313" key="10">
    <source>
        <dbReference type="Proteomes" id="UP000249134"/>
    </source>
</evidence>
<dbReference type="SUPFAM" id="SSF161098">
    <property type="entry name" value="MetI-like"/>
    <property type="match status" value="1"/>
</dbReference>
<name>A0A2X4WY35_LEDLE</name>
<keyword evidence="5 7" id="KW-1133">Transmembrane helix</keyword>
<feature type="transmembrane region" description="Helical" evidence="7">
    <location>
        <begin position="33"/>
        <end position="52"/>
    </location>
</feature>
<dbReference type="CDD" id="cd06261">
    <property type="entry name" value="TM_PBP2"/>
    <property type="match status" value="1"/>
</dbReference>
<dbReference type="PANTHER" id="PTHR43227:SF11">
    <property type="entry name" value="BLL4140 PROTEIN"/>
    <property type="match status" value="1"/>
</dbReference>
<sequence>MDEQGSAILQKDQAVILKQKKRSRTLKKIMGSYQLYLLLLPTLIYFLVFHYFPMYGVQIAFKNFNPVLGINGSPWIGFEHFERFFNSYQFWTVLKNTLGLAVFELAMFPIPIIMALLLNQLVSSRFKRVVQTVTYAPHFISVVVLIGMLYLFLSPRSGIINQLIVLLGGDPVFFFGIAEWFKPLFVFSGVWQNLGWGMIIYLAALTAISPDLHEAAVMDGASKLRRIWHIDVPGIMPTVIILLILNVGSLLSIGFEKVYLMQNSLNMSSSEVIQTHVYKTGLLGAQYSYAAAVGLFNSVINFILLIVINQTAKKAGQSSLW</sequence>
<evidence type="ECO:0000256" key="1">
    <source>
        <dbReference type="ARBA" id="ARBA00004651"/>
    </source>
</evidence>
<dbReference type="KEGG" id="blen:NCTC4824_03695"/>
<feature type="transmembrane region" description="Helical" evidence="7">
    <location>
        <begin position="160"/>
        <end position="181"/>
    </location>
</feature>
<accession>A0A2X4WY35</accession>
<dbReference type="PROSITE" id="PS50928">
    <property type="entry name" value="ABC_TM1"/>
    <property type="match status" value="1"/>
</dbReference>
<keyword evidence="4 7" id="KW-0812">Transmembrane</keyword>
<keyword evidence="6 7" id="KW-0472">Membrane</keyword>
<evidence type="ECO:0000259" key="8">
    <source>
        <dbReference type="PROSITE" id="PS50928"/>
    </source>
</evidence>
<dbReference type="InterPro" id="IPR000515">
    <property type="entry name" value="MetI-like"/>
</dbReference>
<comment type="similarity">
    <text evidence="7">Belongs to the binding-protein-dependent transport system permease family.</text>
</comment>
<evidence type="ECO:0000256" key="3">
    <source>
        <dbReference type="ARBA" id="ARBA00022475"/>
    </source>
</evidence>
<dbReference type="PANTHER" id="PTHR43227">
    <property type="entry name" value="BLL4140 PROTEIN"/>
    <property type="match status" value="1"/>
</dbReference>
<protein>
    <submittedName>
        <fullName evidence="9">Sugar ABC transporter permease</fullName>
    </submittedName>
</protein>
<evidence type="ECO:0000256" key="7">
    <source>
        <dbReference type="RuleBase" id="RU363032"/>
    </source>
</evidence>
<dbReference type="Proteomes" id="UP000249134">
    <property type="component" value="Chromosome 1"/>
</dbReference>
<dbReference type="EMBL" id="LS483476">
    <property type="protein sequence ID" value="SQI62600.1"/>
    <property type="molecule type" value="Genomic_DNA"/>
</dbReference>
<dbReference type="Gene3D" id="1.10.3720.10">
    <property type="entry name" value="MetI-like"/>
    <property type="match status" value="1"/>
</dbReference>
<feature type="transmembrane region" description="Helical" evidence="7">
    <location>
        <begin position="193"/>
        <end position="213"/>
    </location>
</feature>
<organism evidence="9 10">
    <name type="scientific">Lederbergia lenta</name>
    <name type="common">Bacillus lentus</name>
    <dbReference type="NCBI Taxonomy" id="1467"/>
    <lineage>
        <taxon>Bacteria</taxon>
        <taxon>Bacillati</taxon>
        <taxon>Bacillota</taxon>
        <taxon>Bacilli</taxon>
        <taxon>Bacillales</taxon>
        <taxon>Bacillaceae</taxon>
        <taxon>Lederbergia</taxon>
    </lineage>
</organism>
<dbReference type="AlphaFoldDB" id="A0A2X4WY35"/>
<keyword evidence="3" id="KW-1003">Cell membrane</keyword>
<dbReference type="GO" id="GO:0005886">
    <property type="term" value="C:plasma membrane"/>
    <property type="evidence" value="ECO:0007669"/>
    <property type="project" value="UniProtKB-SubCell"/>
</dbReference>